<feature type="compositionally biased region" description="Low complexity" evidence="1">
    <location>
        <begin position="47"/>
        <end position="66"/>
    </location>
</feature>
<dbReference type="Proteomes" id="UP001281003">
    <property type="component" value="Unassembled WGS sequence"/>
</dbReference>
<dbReference type="PROSITE" id="PS51212">
    <property type="entry name" value="WSC"/>
    <property type="match status" value="1"/>
</dbReference>
<sequence>MKTSVSLAFMVVVLARQVVCTSSADATRAATTEPIVLLETPTIITTTTTTNTSTTTSTTSTTSPPKTWAPKSWCPKNGDPNLTIAKCQQACYDQFHTRYRWVNAGVKNGNVCWCGPYIVGNTLNAGVKESDCDVPCSGAIGEGEKKEKEICGGNGYMNIWCLRERDSWEDWRDGWFLTSTAAAAAAAAGVATSTQFSTIEGDGHYGHSIGKNKKKAAGIWSRL</sequence>
<keyword evidence="5" id="KW-1185">Reference proteome</keyword>
<organism evidence="4 5">
    <name type="scientific">Sordaria brevicollis</name>
    <dbReference type="NCBI Taxonomy" id="83679"/>
    <lineage>
        <taxon>Eukaryota</taxon>
        <taxon>Fungi</taxon>
        <taxon>Dikarya</taxon>
        <taxon>Ascomycota</taxon>
        <taxon>Pezizomycotina</taxon>
        <taxon>Sordariomycetes</taxon>
        <taxon>Sordariomycetidae</taxon>
        <taxon>Sordariales</taxon>
        <taxon>Sordariaceae</taxon>
        <taxon>Sordaria</taxon>
    </lineage>
</organism>
<reference evidence="4" key="2">
    <citation type="submission" date="2023-07" db="EMBL/GenBank/DDBJ databases">
        <authorList>
            <consortium name="Lawrence Berkeley National Laboratory"/>
            <person name="Haridas S."/>
            <person name="Hensen N."/>
            <person name="Bonometti L."/>
            <person name="Westerberg I."/>
            <person name="Brannstrom I.O."/>
            <person name="Guillou S."/>
            <person name="Cros-Aarteil S."/>
            <person name="Calhoun S."/>
            <person name="Kuo A."/>
            <person name="Mondo S."/>
            <person name="Pangilinan J."/>
            <person name="Riley R."/>
            <person name="LaButti K."/>
            <person name="Andreopoulos B."/>
            <person name="Lipzen A."/>
            <person name="Chen C."/>
            <person name="Yanf M."/>
            <person name="Daum C."/>
            <person name="Ng V."/>
            <person name="Clum A."/>
            <person name="Steindorff A."/>
            <person name="Ohm R."/>
            <person name="Martin F."/>
            <person name="Silar P."/>
            <person name="Natvig D."/>
            <person name="Lalanne C."/>
            <person name="Gautier V."/>
            <person name="Ament-velasquez S.L."/>
            <person name="Kruys A."/>
            <person name="Hutchinson M.I."/>
            <person name="Powell A.J."/>
            <person name="Barry K."/>
            <person name="Miller A.N."/>
            <person name="Grigoriev I.V."/>
            <person name="Debuchy R."/>
            <person name="Gladieux P."/>
            <person name="Thoren M.H."/>
            <person name="Johannesson H."/>
        </authorList>
    </citation>
    <scope>NUCLEOTIDE SEQUENCE</scope>
    <source>
        <strain evidence="4">FGSC 1904</strain>
    </source>
</reference>
<comment type="caution">
    <text evidence="4">The sequence shown here is derived from an EMBL/GenBank/DDBJ whole genome shotgun (WGS) entry which is preliminary data.</text>
</comment>
<accession>A0AAE0PBJ3</accession>
<dbReference type="InterPro" id="IPR002889">
    <property type="entry name" value="WSC_carb-bd"/>
</dbReference>
<evidence type="ECO:0000313" key="5">
    <source>
        <dbReference type="Proteomes" id="UP001281003"/>
    </source>
</evidence>
<evidence type="ECO:0000256" key="2">
    <source>
        <dbReference type="SAM" id="SignalP"/>
    </source>
</evidence>
<feature type="signal peptide" evidence="2">
    <location>
        <begin position="1"/>
        <end position="15"/>
    </location>
</feature>
<feature type="region of interest" description="Disordered" evidence="1">
    <location>
        <begin position="47"/>
        <end position="71"/>
    </location>
</feature>
<gene>
    <name evidence="4" type="ORF">B0T20DRAFT_470420</name>
</gene>
<dbReference type="Pfam" id="PF01822">
    <property type="entry name" value="WSC"/>
    <property type="match status" value="1"/>
</dbReference>
<name>A0AAE0PBJ3_SORBR</name>
<reference evidence="4" key="1">
    <citation type="journal article" date="2023" name="Mol. Phylogenet. Evol.">
        <title>Genome-scale phylogeny and comparative genomics of the fungal order Sordariales.</title>
        <authorList>
            <person name="Hensen N."/>
            <person name="Bonometti L."/>
            <person name="Westerberg I."/>
            <person name="Brannstrom I.O."/>
            <person name="Guillou S."/>
            <person name="Cros-Aarteil S."/>
            <person name="Calhoun S."/>
            <person name="Haridas S."/>
            <person name="Kuo A."/>
            <person name="Mondo S."/>
            <person name="Pangilinan J."/>
            <person name="Riley R."/>
            <person name="LaButti K."/>
            <person name="Andreopoulos B."/>
            <person name="Lipzen A."/>
            <person name="Chen C."/>
            <person name="Yan M."/>
            <person name="Daum C."/>
            <person name="Ng V."/>
            <person name="Clum A."/>
            <person name="Steindorff A."/>
            <person name="Ohm R.A."/>
            <person name="Martin F."/>
            <person name="Silar P."/>
            <person name="Natvig D.O."/>
            <person name="Lalanne C."/>
            <person name="Gautier V."/>
            <person name="Ament-Velasquez S.L."/>
            <person name="Kruys A."/>
            <person name="Hutchinson M.I."/>
            <person name="Powell A.J."/>
            <person name="Barry K."/>
            <person name="Miller A.N."/>
            <person name="Grigoriev I.V."/>
            <person name="Debuchy R."/>
            <person name="Gladieux P."/>
            <person name="Hiltunen Thoren M."/>
            <person name="Johannesson H."/>
        </authorList>
    </citation>
    <scope>NUCLEOTIDE SEQUENCE</scope>
    <source>
        <strain evidence="4">FGSC 1904</strain>
    </source>
</reference>
<proteinExistence type="predicted"/>
<dbReference type="EMBL" id="JAUTDP010000008">
    <property type="protein sequence ID" value="KAK3396767.1"/>
    <property type="molecule type" value="Genomic_DNA"/>
</dbReference>
<protein>
    <recommendedName>
        <fullName evidence="3">WSC domain-containing protein</fullName>
    </recommendedName>
</protein>
<feature type="chain" id="PRO_5042013934" description="WSC domain-containing protein" evidence="2">
    <location>
        <begin position="16"/>
        <end position="223"/>
    </location>
</feature>
<dbReference type="AlphaFoldDB" id="A0AAE0PBJ3"/>
<keyword evidence="2" id="KW-0732">Signal</keyword>
<feature type="domain" description="WSC" evidence="3">
    <location>
        <begin position="50"/>
        <end position="163"/>
    </location>
</feature>
<evidence type="ECO:0000259" key="3">
    <source>
        <dbReference type="PROSITE" id="PS51212"/>
    </source>
</evidence>
<evidence type="ECO:0000256" key="1">
    <source>
        <dbReference type="SAM" id="MobiDB-lite"/>
    </source>
</evidence>
<evidence type="ECO:0000313" key="4">
    <source>
        <dbReference type="EMBL" id="KAK3396767.1"/>
    </source>
</evidence>